<name>A0A5B7HUB3_PORTR</name>
<evidence type="ECO:0000256" key="1">
    <source>
        <dbReference type="SAM" id="MobiDB-lite"/>
    </source>
</evidence>
<evidence type="ECO:0000313" key="3">
    <source>
        <dbReference type="Proteomes" id="UP000324222"/>
    </source>
</evidence>
<sequence>MEHLPGQVHTGRPHLPVATKTLKRHAKLTTPRLYTPPPSRQGTHATENGEPGTSQPSSLNPTRSAQPMPEVAIPEYPRVSHALPSPSWPLLP</sequence>
<accession>A0A5B7HUB3</accession>
<protein>
    <submittedName>
        <fullName evidence="2">Uncharacterized protein</fullName>
    </submittedName>
</protein>
<comment type="caution">
    <text evidence="2">The sequence shown here is derived from an EMBL/GenBank/DDBJ whole genome shotgun (WGS) entry which is preliminary data.</text>
</comment>
<reference evidence="2 3" key="1">
    <citation type="submission" date="2019-05" db="EMBL/GenBank/DDBJ databases">
        <title>Another draft genome of Portunus trituberculatus and its Hox gene families provides insights of decapod evolution.</title>
        <authorList>
            <person name="Jeong J.-H."/>
            <person name="Song I."/>
            <person name="Kim S."/>
            <person name="Choi T."/>
            <person name="Kim D."/>
            <person name="Ryu S."/>
            <person name="Kim W."/>
        </authorList>
    </citation>
    <scope>NUCLEOTIDE SEQUENCE [LARGE SCALE GENOMIC DNA]</scope>
    <source>
        <tissue evidence="2">Muscle</tissue>
    </source>
</reference>
<dbReference type="AlphaFoldDB" id="A0A5B7HUB3"/>
<gene>
    <name evidence="2" type="ORF">E2C01_067171</name>
</gene>
<organism evidence="2 3">
    <name type="scientific">Portunus trituberculatus</name>
    <name type="common">Swimming crab</name>
    <name type="synonym">Neptunus trituberculatus</name>
    <dbReference type="NCBI Taxonomy" id="210409"/>
    <lineage>
        <taxon>Eukaryota</taxon>
        <taxon>Metazoa</taxon>
        <taxon>Ecdysozoa</taxon>
        <taxon>Arthropoda</taxon>
        <taxon>Crustacea</taxon>
        <taxon>Multicrustacea</taxon>
        <taxon>Malacostraca</taxon>
        <taxon>Eumalacostraca</taxon>
        <taxon>Eucarida</taxon>
        <taxon>Decapoda</taxon>
        <taxon>Pleocyemata</taxon>
        <taxon>Brachyura</taxon>
        <taxon>Eubrachyura</taxon>
        <taxon>Portunoidea</taxon>
        <taxon>Portunidae</taxon>
        <taxon>Portuninae</taxon>
        <taxon>Portunus</taxon>
    </lineage>
</organism>
<feature type="region of interest" description="Disordered" evidence="1">
    <location>
        <begin position="1"/>
        <end position="92"/>
    </location>
</feature>
<proteinExistence type="predicted"/>
<keyword evidence="3" id="KW-1185">Reference proteome</keyword>
<dbReference type="Proteomes" id="UP000324222">
    <property type="component" value="Unassembled WGS sequence"/>
</dbReference>
<evidence type="ECO:0000313" key="2">
    <source>
        <dbReference type="EMBL" id="MPC72857.1"/>
    </source>
</evidence>
<feature type="compositionally biased region" description="Polar residues" evidence="1">
    <location>
        <begin position="40"/>
        <end position="65"/>
    </location>
</feature>
<dbReference type="EMBL" id="VSRR010035557">
    <property type="protein sequence ID" value="MPC72857.1"/>
    <property type="molecule type" value="Genomic_DNA"/>
</dbReference>